<dbReference type="InterPro" id="IPR038371">
    <property type="entry name" value="Cu_polyphenol_OxRdtase_sf"/>
</dbReference>
<dbReference type="BioCyc" id="LBIF456481:LEPBI_RS11465-MONOMER"/>
<dbReference type="RefSeq" id="WP_012389279.1">
    <property type="nucleotide sequence ID" value="NC_010602.1"/>
</dbReference>
<comment type="catalytic activity">
    <reaction evidence="8">
        <text>adenosine + phosphate = alpha-D-ribose 1-phosphate + adenine</text>
        <dbReference type="Rhea" id="RHEA:27642"/>
        <dbReference type="ChEBI" id="CHEBI:16335"/>
        <dbReference type="ChEBI" id="CHEBI:16708"/>
        <dbReference type="ChEBI" id="CHEBI:43474"/>
        <dbReference type="ChEBI" id="CHEBI:57720"/>
        <dbReference type="EC" id="2.4.2.1"/>
    </reaction>
    <physiologicalReaction direction="left-to-right" evidence="8">
        <dbReference type="Rhea" id="RHEA:27643"/>
    </physiologicalReaction>
</comment>
<dbReference type="GO" id="GO:0017061">
    <property type="term" value="F:S-methyl-5-thioadenosine phosphorylase activity"/>
    <property type="evidence" value="ECO:0007669"/>
    <property type="project" value="UniProtKB-EC"/>
</dbReference>
<dbReference type="InterPro" id="IPR003730">
    <property type="entry name" value="Cu_polyphenol_OxRdtase"/>
</dbReference>
<evidence type="ECO:0000256" key="2">
    <source>
        <dbReference type="ARBA" id="ARBA00007353"/>
    </source>
</evidence>
<evidence type="ECO:0000313" key="10">
    <source>
        <dbReference type="EMBL" id="ABZ98414.1"/>
    </source>
</evidence>
<dbReference type="HOGENOM" id="CLU_065784_0_2_12"/>
<dbReference type="PANTHER" id="PTHR30616">
    <property type="entry name" value="UNCHARACTERIZED PROTEIN YFIH"/>
    <property type="match status" value="1"/>
</dbReference>
<dbReference type="SUPFAM" id="SSF64438">
    <property type="entry name" value="CNF1/YfiH-like putative cysteine hydrolases"/>
    <property type="match status" value="1"/>
</dbReference>
<name>B0STH4_LEPBP</name>
<dbReference type="EMBL" id="CP000786">
    <property type="protein sequence ID" value="ABZ98414.1"/>
    <property type="molecule type" value="Genomic_DNA"/>
</dbReference>
<dbReference type="Pfam" id="PF02578">
    <property type="entry name" value="Cu-oxidase_4"/>
    <property type="match status" value="1"/>
</dbReference>
<evidence type="ECO:0000256" key="8">
    <source>
        <dbReference type="ARBA" id="ARBA00048968"/>
    </source>
</evidence>
<dbReference type="OrthoDB" id="4279at2"/>
<comment type="catalytic activity">
    <reaction evidence="7">
        <text>adenosine + H2O + H(+) = inosine + NH4(+)</text>
        <dbReference type="Rhea" id="RHEA:24408"/>
        <dbReference type="ChEBI" id="CHEBI:15377"/>
        <dbReference type="ChEBI" id="CHEBI:15378"/>
        <dbReference type="ChEBI" id="CHEBI:16335"/>
        <dbReference type="ChEBI" id="CHEBI:17596"/>
        <dbReference type="ChEBI" id="CHEBI:28938"/>
        <dbReference type="EC" id="3.5.4.4"/>
    </reaction>
    <physiologicalReaction direction="left-to-right" evidence="7">
        <dbReference type="Rhea" id="RHEA:24409"/>
    </physiologicalReaction>
</comment>
<accession>B0STH4</accession>
<reference evidence="10 11" key="1">
    <citation type="journal article" date="2008" name="PLoS ONE">
        <title>Genome sequence of the saprophyte Leptospira biflexa provides insights into the evolution of Leptospira and the pathogenesis of leptospirosis.</title>
        <authorList>
            <person name="Picardeau M."/>
            <person name="Bulach D.M."/>
            <person name="Bouchier C."/>
            <person name="Zuerner R.L."/>
            <person name="Zidane N."/>
            <person name="Wilson P.J."/>
            <person name="Creno S."/>
            <person name="Kuczek E.S."/>
            <person name="Bommezzadri S."/>
            <person name="Davis J.C."/>
            <person name="McGrath A."/>
            <person name="Johnson M.J."/>
            <person name="Boursaux-Eude C."/>
            <person name="Seemann T."/>
            <person name="Rouy Z."/>
            <person name="Coppel R.L."/>
            <person name="Rood J.I."/>
            <person name="Lajus A."/>
            <person name="Davies J.K."/>
            <person name="Medigue C."/>
            <person name="Adler B."/>
        </authorList>
    </citation>
    <scope>NUCLEOTIDE SEQUENCE [LARGE SCALE GENOMIC DNA]</scope>
    <source>
        <strain evidence="11">Patoc 1 / ATCC 23582 / Paris</strain>
    </source>
</reference>
<dbReference type="GO" id="GO:0016787">
    <property type="term" value="F:hydrolase activity"/>
    <property type="evidence" value="ECO:0007669"/>
    <property type="project" value="UniProtKB-KW"/>
</dbReference>
<dbReference type="Proteomes" id="UP000001847">
    <property type="component" value="Chromosome I"/>
</dbReference>
<evidence type="ECO:0000256" key="4">
    <source>
        <dbReference type="ARBA" id="ARBA00022723"/>
    </source>
</evidence>
<proteinExistence type="inferred from homology"/>
<evidence type="ECO:0000256" key="1">
    <source>
        <dbReference type="ARBA" id="ARBA00000553"/>
    </source>
</evidence>
<evidence type="ECO:0000256" key="3">
    <source>
        <dbReference type="ARBA" id="ARBA00022679"/>
    </source>
</evidence>
<dbReference type="CDD" id="cd16833">
    <property type="entry name" value="YfiH"/>
    <property type="match status" value="1"/>
</dbReference>
<keyword evidence="11" id="KW-1185">Reference proteome</keyword>
<dbReference type="Gene3D" id="3.60.140.10">
    <property type="entry name" value="CNF1/YfiH-like putative cysteine hydrolases"/>
    <property type="match status" value="1"/>
</dbReference>
<comment type="catalytic activity">
    <reaction evidence="1">
        <text>inosine + phosphate = alpha-D-ribose 1-phosphate + hypoxanthine</text>
        <dbReference type="Rhea" id="RHEA:27646"/>
        <dbReference type="ChEBI" id="CHEBI:17368"/>
        <dbReference type="ChEBI" id="CHEBI:17596"/>
        <dbReference type="ChEBI" id="CHEBI:43474"/>
        <dbReference type="ChEBI" id="CHEBI:57720"/>
        <dbReference type="EC" id="2.4.2.1"/>
    </reaction>
    <physiologicalReaction direction="left-to-right" evidence="1">
        <dbReference type="Rhea" id="RHEA:27647"/>
    </physiologicalReaction>
</comment>
<keyword evidence="3" id="KW-0808">Transferase</keyword>
<keyword evidence="4" id="KW-0479">Metal-binding</keyword>
<evidence type="ECO:0000256" key="7">
    <source>
        <dbReference type="ARBA" id="ARBA00047989"/>
    </source>
</evidence>
<comment type="similarity">
    <text evidence="2">Belongs to the purine nucleoside phosphorylase YfiH/LACC1 family.</text>
</comment>
<dbReference type="AlphaFoldDB" id="B0STH4"/>
<evidence type="ECO:0000256" key="5">
    <source>
        <dbReference type="ARBA" id="ARBA00022801"/>
    </source>
</evidence>
<dbReference type="KEGG" id="lbi:LEPBI_I2319"/>
<dbReference type="STRING" id="456481.LEPBI_I2319"/>
<keyword evidence="6" id="KW-0862">Zinc</keyword>
<keyword evidence="5" id="KW-0378">Hydrolase</keyword>
<evidence type="ECO:0000256" key="6">
    <source>
        <dbReference type="ARBA" id="ARBA00022833"/>
    </source>
</evidence>
<protein>
    <recommendedName>
        <fullName evidence="12">Purine nucleoside phosphorylase</fullName>
    </recommendedName>
</protein>
<organism evidence="10 11">
    <name type="scientific">Leptospira biflexa serovar Patoc (strain Patoc 1 / ATCC 23582 / Paris)</name>
    <dbReference type="NCBI Taxonomy" id="456481"/>
    <lineage>
        <taxon>Bacteria</taxon>
        <taxon>Pseudomonadati</taxon>
        <taxon>Spirochaetota</taxon>
        <taxon>Spirochaetia</taxon>
        <taxon>Leptospirales</taxon>
        <taxon>Leptospiraceae</taxon>
        <taxon>Leptospira</taxon>
    </lineage>
</organism>
<evidence type="ECO:0000313" key="11">
    <source>
        <dbReference type="Proteomes" id="UP000001847"/>
    </source>
</evidence>
<sequence length="251" mass="28949">MNREITLHYGKVVFGTIGKEDGIIRFFGNNPELKKTDNDLKSPEDWFRYTTETFHLKYPEVDGTIHCLHQVHGDTIHPIESDTLSQAKEEKMEGDGLYTFQKKQILVVRTADCVPVFIYSVKRPFVAVIHSGWKGTKLGIAEKMIELILKEGFQLDELQIELGPYIQKDHYEVGEDVAQFFIGLGEDVCEPKGKGKYHLDVGQAIENRIKRRFGEVMLLKNSKIEVFQSPQFFSHRAKEEGRNLNFILWES</sequence>
<gene>
    <name evidence="10" type="ordered locus">LEPBI_I2319</name>
</gene>
<dbReference type="InterPro" id="IPR011324">
    <property type="entry name" value="Cytotoxic_necrot_fac-like_cat"/>
</dbReference>
<comment type="catalytic activity">
    <reaction evidence="9">
        <text>S-methyl-5'-thioadenosine + phosphate = 5-(methylsulfanyl)-alpha-D-ribose 1-phosphate + adenine</text>
        <dbReference type="Rhea" id="RHEA:11852"/>
        <dbReference type="ChEBI" id="CHEBI:16708"/>
        <dbReference type="ChEBI" id="CHEBI:17509"/>
        <dbReference type="ChEBI" id="CHEBI:43474"/>
        <dbReference type="ChEBI" id="CHEBI:58533"/>
        <dbReference type="EC" id="2.4.2.28"/>
    </reaction>
    <physiologicalReaction direction="left-to-right" evidence="9">
        <dbReference type="Rhea" id="RHEA:11853"/>
    </physiologicalReaction>
</comment>
<evidence type="ECO:0000256" key="9">
    <source>
        <dbReference type="ARBA" id="ARBA00049893"/>
    </source>
</evidence>
<dbReference type="PANTHER" id="PTHR30616:SF2">
    <property type="entry name" value="PURINE NUCLEOSIDE PHOSPHORYLASE LACC1"/>
    <property type="match status" value="1"/>
</dbReference>
<evidence type="ECO:0008006" key="12">
    <source>
        <dbReference type="Google" id="ProtNLM"/>
    </source>
</evidence>
<dbReference type="GO" id="GO:0005507">
    <property type="term" value="F:copper ion binding"/>
    <property type="evidence" value="ECO:0007669"/>
    <property type="project" value="TreeGrafter"/>
</dbReference>